<dbReference type="RefSeq" id="WP_121638502.1">
    <property type="nucleotide sequence ID" value="NZ_CP033066.1"/>
</dbReference>
<dbReference type="EMBL" id="CP033066">
    <property type="protein sequence ID" value="AYM88689.1"/>
    <property type="molecule type" value="Genomic_DNA"/>
</dbReference>
<name>A0AAD0XES1_9GAMM</name>
<organism evidence="2 3">
    <name type="scientific">Pseudoalteromonas agarivorans</name>
    <dbReference type="NCBI Taxonomy" id="176102"/>
    <lineage>
        <taxon>Bacteria</taxon>
        <taxon>Pseudomonadati</taxon>
        <taxon>Pseudomonadota</taxon>
        <taxon>Gammaproteobacteria</taxon>
        <taxon>Alteromonadales</taxon>
        <taxon>Pseudoalteromonadaceae</taxon>
        <taxon>Pseudoalteromonas</taxon>
    </lineage>
</organism>
<dbReference type="Proteomes" id="UP000279995">
    <property type="component" value="Chromosome II"/>
</dbReference>
<reference evidence="2 3" key="1">
    <citation type="submission" date="2018-10" db="EMBL/GenBank/DDBJ databases">
        <title>Complete Genome Sequence and Transcriptomic Profiles of a Marine Bacterium, Pseudoalteromonas agarivorans Hao 2018.</title>
        <authorList>
            <person name="Hao L."/>
        </authorList>
    </citation>
    <scope>NUCLEOTIDE SEQUENCE [LARGE SCALE GENOMIC DNA]</scope>
    <source>
        <strain evidence="2 3">Hao 2018</strain>
    </source>
</reference>
<evidence type="ECO:0000313" key="3">
    <source>
        <dbReference type="Proteomes" id="UP000279995"/>
    </source>
</evidence>
<sequence length="92" mass="9972">MKHSIKIAMASLLVLGSSQVHASEVDLDVTDIITQNVTSYINQATAEFEQSISQSLSFDAQAVLEQFVNQAQEQADVTTQSSMPVTTQVKAK</sequence>
<keyword evidence="1" id="KW-0732">Signal</keyword>
<evidence type="ECO:0000256" key="1">
    <source>
        <dbReference type="SAM" id="SignalP"/>
    </source>
</evidence>
<proteinExistence type="predicted"/>
<feature type="chain" id="PRO_5042090483" description="Orphan protein" evidence="1">
    <location>
        <begin position="23"/>
        <end position="92"/>
    </location>
</feature>
<protein>
    <recommendedName>
        <fullName evidence="4">Orphan protein</fullName>
    </recommendedName>
</protein>
<evidence type="ECO:0008006" key="4">
    <source>
        <dbReference type="Google" id="ProtNLM"/>
    </source>
</evidence>
<dbReference type="AlphaFoldDB" id="A0AAD0XES1"/>
<accession>A0AAD0XES1</accession>
<feature type="signal peptide" evidence="1">
    <location>
        <begin position="1"/>
        <end position="22"/>
    </location>
</feature>
<evidence type="ECO:0000313" key="2">
    <source>
        <dbReference type="EMBL" id="AYM88689.1"/>
    </source>
</evidence>
<gene>
    <name evidence="2" type="ORF">D9T18_18590</name>
</gene>